<evidence type="ECO:0000313" key="3">
    <source>
        <dbReference type="Proteomes" id="UP001586593"/>
    </source>
</evidence>
<evidence type="ECO:0000313" key="2">
    <source>
        <dbReference type="EMBL" id="KAL1843763.1"/>
    </source>
</evidence>
<evidence type="ECO:0000256" key="1">
    <source>
        <dbReference type="SAM" id="MobiDB-lite"/>
    </source>
</evidence>
<dbReference type="EMBL" id="JAZHXJ010001793">
    <property type="protein sequence ID" value="KAL1843763.1"/>
    <property type="molecule type" value="Genomic_DNA"/>
</dbReference>
<accession>A0ABR3VQ17</accession>
<sequence>MLSTATRSAMVGGADGDDDEEDADGGGWVLLWRGTAARMAMAASKVSSLFTRTRVPCTRAVQGEDLGAGGVEVRQVGHDGRGQLSGLLGHGGQGLAAIAVCLAVQHDRVSAV</sequence>
<name>A0ABR3VQ17_9PEZI</name>
<dbReference type="Proteomes" id="UP001586593">
    <property type="component" value="Unassembled WGS sequence"/>
</dbReference>
<keyword evidence="3" id="KW-1185">Reference proteome</keyword>
<proteinExistence type="predicted"/>
<protein>
    <submittedName>
        <fullName evidence="2">Uncharacterized protein</fullName>
    </submittedName>
</protein>
<gene>
    <name evidence="2" type="ORF">VTK73DRAFT_2734</name>
</gene>
<organism evidence="2 3">
    <name type="scientific">Phialemonium thermophilum</name>
    <dbReference type="NCBI Taxonomy" id="223376"/>
    <lineage>
        <taxon>Eukaryota</taxon>
        <taxon>Fungi</taxon>
        <taxon>Dikarya</taxon>
        <taxon>Ascomycota</taxon>
        <taxon>Pezizomycotina</taxon>
        <taxon>Sordariomycetes</taxon>
        <taxon>Sordariomycetidae</taxon>
        <taxon>Cephalothecales</taxon>
        <taxon>Cephalothecaceae</taxon>
        <taxon>Phialemonium</taxon>
    </lineage>
</organism>
<feature type="region of interest" description="Disordered" evidence="1">
    <location>
        <begin position="1"/>
        <end position="23"/>
    </location>
</feature>
<comment type="caution">
    <text evidence="2">The sequence shown here is derived from an EMBL/GenBank/DDBJ whole genome shotgun (WGS) entry which is preliminary data.</text>
</comment>
<reference evidence="2 3" key="1">
    <citation type="journal article" date="2024" name="Commun. Biol.">
        <title>Comparative genomic analysis of thermophilic fungi reveals convergent evolutionary adaptations and gene losses.</title>
        <authorList>
            <person name="Steindorff A.S."/>
            <person name="Aguilar-Pontes M.V."/>
            <person name="Robinson A.J."/>
            <person name="Andreopoulos B."/>
            <person name="LaButti K."/>
            <person name="Kuo A."/>
            <person name="Mondo S."/>
            <person name="Riley R."/>
            <person name="Otillar R."/>
            <person name="Haridas S."/>
            <person name="Lipzen A."/>
            <person name="Grimwood J."/>
            <person name="Schmutz J."/>
            <person name="Clum A."/>
            <person name="Reid I.D."/>
            <person name="Moisan M.C."/>
            <person name="Butler G."/>
            <person name="Nguyen T.T.M."/>
            <person name="Dewar K."/>
            <person name="Conant G."/>
            <person name="Drula E."/>
            <person name="Henrissat B."/>
            <person name="Hansel C."/>
            <person name="Singer S."/>
            <person name="Hutchinson M.I."/>
            <person name="de Vries R.P."/>
            <person name="Natvig D.O."/>
            <person name="Powell A.J."/>
            <person name="Tsang A."/>
            <person name="Grigoriev I.V."/>
        </authorList>
    </citation>
    <scope>NUCLEOTIDE SEQUENCE [LARGE SCALE GENOMIC DNA]</scope>
    <source>
        <strain evidence="2 3">ATCC 24622</strain>
    </source>
</reference>